<sequence length="466" mass="52535">MTTDQFLPMDDKSATAVFAANGIDVTPRKDQGVFKVVRRQGLDGDRPMIGDKVTVHYTGKLLTGKKFDCSWERKEPFCFNVGKGQVLKAWDIGVLSMQRGEVCSLLCKPDYAYGPTGNPDKIPPNSSVVFEMELLNFEGEILTADGGIMRRIKVKGEGYSNPNDGATVDVHLEGRCGDRLFDCRDVSFIVGQGEDKGIPLGVDRAMDKMQRGECCLLYLKPKYGFGNEGKPEYKVGPDKEIVYEVTLKNFKRAKESWEMDLNEKLDLVSGVKTKGNQYFKAGRHHQAVIQYQRIISWLELECGTGMEQHKKIQDYVSTAHLNLALCFLRLKEFSQAVDNCNKVSCVTLMTSARLHPSGYVHLLLHANVSPCACVCLCKVIEHDESNEKALYRRGEARLLRNEYSLAMADFQKVLEVNPFNRAARAQLSSCQSKMKEHQEQEKKIYANMFQKFAERDSKVCKLSFLG</sequence>
<evidence type="ECO:0000256" key="3">
    <source>
        <dbReference type="ARBA" id="ARBA00022737"/>
    </source>
</evidence>
<dbReference type="InterPro" id="IPR050754">
    <property type="entry name" value="FKBP4/5/8-like"/>
</dbReference>
<dbReference type="EC" id="5.2.1.8" evidence="2 8"/>
<dbReference type="AlphaFoldDB" id="A0A3P9N2I1"/>
<dbReference type="InterPro" id="IPR019734">
    <property type="entry name" value="TPR_rpt"/>
</dbReference>
<evidence type="ECO:0000313" key="12">
    <source>
        <dbReference type="Proteomes" id="UP000242638"/>
    </source>
</evidence>
<dbReference type="SUPFAM" id="SSF48452">
    <property type="entry name" value="TPR-like"/>
    <property type="match status" value="1"/>
</dbReference>
<reference evidence="11" key="2">
    <citation type="submission" date="2025-08" db="UniProtKB">
        <authorList>
            <consortium name="Ensembl"/>
        </authorList>
    </citation>
    <scope>IDENTIFICATION</scope>
    <source>
        <strain evidence="11">Guanapo</strain>
    </source>
</reference>
<dbReference type="Pfam" id="PF00254">
    <property type="entry name" value="FKBP_C"/>
    <property type="match status" value="2"/>
</dbReference>
<evidence type="ECO:0000259" key="10">
    <source>
        <dbReference type="PROSITE" id="PS50059"/>
    </source>
</evidence>
<name>A0A3P9N2I1_POERE</name>
<evidence type="ECO:0000256" key="6">
    <source>
        <dbReference type="ARBA" id="ARBA00023186"/>
    </source>
</evidence>
<dbReference type="PROSITE" id="PS50059">
    <property type="entry name" value="FKBP_PPIASE"/>
    <property type="match status" value="2"/>
</dbReference>
<accession>A0A3P9N2I1</accession>
<reference evidence="12" key="1">
    <citation type="submission" date="2013-11" db="EMBL/GenBank/DDBJ databases">
        <title>The genomic landscape of the Guanapo guppy.</title>
        <authorList>
            <person name="Kuenstner A."/>
            <person name="Dreyer C."/>
        </authorList>
    </citation>
    <scope>NUCLEOTIDE SEQUENCE</scope>
    <source>
        <strain evidence="12">Guanapo</strain>
    </source>
</reference>
<evidence type="ECO:0000256" key="7">
    <source>
        <dbReference type="ARBA" id="ARBA00023235"/>
    </source>
</evidence>
<feature type="domain" description="PPIase FKBP-type" evidence="10">
    <location>
        <begin position="165"/>
        <end position="251"/>
    </location>
</feature>
<dbReference type="InterPro" id="IPR046357">
    <property type="entry name" value="PPIase_dom_sf"/>
</dbReference>
<dbReference type="FunFam" id="3.10.50.40:FF:000006">
    <property type="entry name" value="Peptidyl-prolyl cis-trans isomerase"/>
    <property type="match status" value="1"/>
</dbReference>
<evidence type="ECO:0000256" key="1">
    <source>
        <dbReference type="ARBA" id="ARBA00000971"/>
    </source>
</evidence>
<feature type="repeat" description="TPR" evidence="9">
    <location>
        <begin position="387"/>
        <end position="420"/>
    </location>
</feature>
<dbReference type="PANTHER" id="PTHR46512:SF9">
    <property type="entry name" value="PEPTIDYLPROLYL ISOMERASE"/>
    <property type="match status" value="1"/>
</dbReference>
<dbReference type="PROSITE" id="PS50005">
    <property type="entry name" value="TPR"/>
    <property type="match status" value="1"/>
</dbReference>
<protein>
    <recommendedName>
        <fullName evidence="2 8">peptidylprolyl isomerase</fullName>
        <ecNumber evidence="2 8">5.2.1.8</ecNumber>
    </recommendedName>
</protein>
<keyword evidence="7 8" id="KW-0413">Isomerase</keyword>
<dbReference type="Bgee" id="ENSPREG00000002675">
    <property type="expression patterns" value="Expressed in head and 1 other cell type or tissue"/>
</dbReference>
<keyword evidence="3" id="KW-0677">Repeat</keyword>
<evidence type="ECO:0000313" key="11">
    <source>
        <dbReference type="Ensembl" id="ENSPREP00000003723.1"/>
    </source>
</evidence>
<keyword evidence="12" id="KW-1185">Reference proteome</keyword>
<dbReference type="Ensembl" id="ENSPRET00000003778.1">
    <property type="protein sequence ID" value="ENSPREP00000003723.1"/>
    <property type="gene ID" value="ENSPREG00000002675.1"/>
</dbReference>
<evidence type="ECO:0000256" key="4">
    <source>
        <dbReference type="ARBA" id="ARBA00022803"/>
    </source>
</evidence>
<dbReference type="OMA" id="QAILTIH"/>
<keyword evidence="6" id="KW-0143">Chaperone</keyword>
<dbReference type="Proteomes" id="UP000242638">
    <property type="component" value="Unassembled WGS sequence"/>
</dbReference>
<dbReference type="FunFam" id="3.10.50.40:FF:000013">
    <property type="entry name" value="Peptidylprolyl isomerase"/>
    <property type="match status" value="1"/>
</dbReference>
<dbReference type="Gene3D" id="1.25.40.10">
    <property type="entry name" value="Tetratricopeptide repeat domain"/>
    <property type="match status" value="2"/>
</dbReference>
<comment type="catalytic activity">
    <reaction evidence="1 8">
        <text>[protein]-peptidylproline (omega=180) = [protein]-peptidylproline (omega=0)</text>
        <dbReference type="Rhea" id="RHEA:16237"/>
        <dbReference type="Rhea" id="RHEA-COMP:10747"/>
        <dbReference type="Rhea" id="RHEA-COMP:10748"/>
        <dbReference type="ChEBI" id="CHEBI:83833"/>
        <dbReference type="ChEBI" id="CHEBI:83834"/>
        <dbReference type="EC" id="5.2.1.8"/>
    </reaction>
</comment>
<dbReference type="PANTHER" id="PTHR46512">
    <property type="entry name" value="PEPTIDYLPROLYL ISOMERASE"/>
    <property type="match status" value="1"/>
</dbReference>
<keyword evidence="5 8" id="KW-0697">Rotamase</keyword>
<organism evidence="11 12">
    <name type="scientific">Poecilia reticulata</name>
    <name type="common">Guppy</name>
    <name type="synonym">Acanthophacelus reticulatus</name>
    <dbReference type="NCBI Taxonomy" id="8081"/>
    <lineage>
        <taxon>Eukaryota</taxon>
        <taxon>Metazoa</taxon>
        <taxon>Chordata</taxon>
        <taxon>Craniata</taxon>
        <taxon>Vertebrata</taxon>
        <taxon>Euteleostomi</taxon>
        <taxon>Actinopterygii</taxon>
        <taxon>Neopterygii</taxon>
        <taxon>Teleostei</taxon>
        <taxon>Neoteleostei</taxon>
        <taxon>Acanthomorphata</taxon>
        <taxon>Ovalentaria</taxon>
        <taxon>Atherinomorphae</taxon>
        <taxon>Cyprinodontiformes</taxon>
        <taxon>Poeciliidae</taxon>
        <taxon>Poeciliinae</taxon>
        <taxon>Poecilia</taxon>
    </lineage>
</organism>
<dbReference type="SMART" id="SM00028">
    <property type="entry name" value="TPR"/>
    <property type="match status" value="3"/>
</dbReference>
<evidence type="ECO:0000256" key="5">
    <source>
        <dbReference type="ARBA" id="ARBA00023110"/>
    </source>
</evidence>
<evidence type="ECO:0000256" key="9">
    <source>
        <dbReference type="PROSITE-ProRule" id="PRU00339"/>
    </source>
</evidence>
<keyword evidence="4 9" id="KW-0802">TPR repeat</keyword>
<dbReference type="Gene3D" id="3.10.50.40">
    <property type="match status" value="2"/>
</dbReference>
<reference evidence="11" key="3">
    <citation type="submission" date="2025-09" db="UniProtKB">
        <authorList>
            <consortium name="Ensembl"/>
        </authorList>
    </citation>
    <scope>IDENTIFICATION</scope>
    <source>
        <strain evidence="11">Guanapo</strain>
    </source>
</reference>
<dbReference type="GeneTree" id="ENSGT00940000158726"/>
<evidence type="ECO:0000256" key="2">
    <source>
        <dbReference type="ARBA" id="ARBA00013194"/>
    </source>
</evidence>
<dbReference type="Pfam" id="PF13174">
    <property type="entry name" value="TPR_6"/>
    <property type="match status" value="1"/>
</dbReference>
<evidence type="ECO:0000256" key="8">
    <source>
        <dbReference type="PROSITE-ProRule" id="PRU00277"/>
    </source>
</evidence>
<dbReference type="GO" id="GO:0003755">
    <property type="term" value="F:peptidyl-prolyl cis-trans isomerase activity"/>
    <property type="evidence" value="ECO:0007669"/>
    <property type="project" value="UniProtKB-KW"/>
</dbReference>
<proteinExistence type="predicted"/>
<dbReference type="STRING" id="8081.ENSPREP00000003723"/>
<dbReference type="SUPFAM" id="SSF54534">
    <property type="entry name" value="FKBP-like"/>
    <property type="match status" value="2"/>
</dbReference>
<feature type="domain" description="PPIase FKBP-type" evidence="10">
    <location>
        <begin position="50"/>
        <end position="138"/>
    </location>
</feature>
<dbReference type="InterPro" id="IPR001179">
    <property type="entry name" value="PPIase_FKBP_dom"/>
</dbReference>
<dbReference type="InterPro" id="IPR011990">
    <property type="entry name" value="TPR-like_helical_dom_sf"/>
</dbReference>